<dbReference type="SMART" id="SM00718">
    <property type="entry name" value="DM4_12"/>
    <property type="match status" value="1"/>
</dbReference>
<keyword evidence="3" id="KW-1185">Reference proteome</keyword>
<dbReference type="PANTHER" id="PTHR21398:SF22">
    <property type="entry name" value="IP12060P-RELATED"/>
    <property type="match status" value="1"/>
</dbReference>
<dbReference type="EnsemblMetazoa" id="GPPI028508-RA">
    <property type="protein sequence ID" value="GPPI028508-PA"/>
    <property type="gene ID" value="GPPI028508"/>
</dbReference>
<proteinExistence type="predicted"/>
<evidence type="ECO:0000313" key="3">
    <source>
        <dbReference type="Proteomes" id="UP000092460"/>
    </source>
</evidence>
<dbReference type="InterPro" id="IPR006631">
    <property type="entry name" value="DM4_12"/>
</dbReference>
<evidence type="ECO:0000256" key="1">
    <source>
        <dbReference type="SAM" id="SignalP"/>
    </source>
</evidence>
<feature type="chain" id="PRO_5008404819" evidence="1">
    <location>
        <begin position="23"/>
        <end position="237"/>
    </location>
</feature>
<dbReference type="PANTHER" id="PTHR21398">
    <property type="entry name" value="AGAP007094-PA"/>
    <property type="match status" value="1"/>
</dbReference>
<organism evidence="2 3">
    <name type="scientific">Glossina palpalis gambiensis</name>
    <dbReference type="NCBI Taxonomy" id="67801"/>
    <lineage>
        <taxon>Eukaryota</taxon>
        <taxon>Metazoa</taxon>
        <taxon>Ecdysozoa</taxon>
        <taxon>Arthropoda</taxon>
        <taxon>Hexapoda</taxon>
        <taxon>Insecta</taxon>
        <taxon>Pterygota</taxon>
        <taxon>Neoptera</taxon>
        <taxon>Endopterygota</taxon>
        <taxon>Diptera</taxon>
        <taxon>Brachycera</taxon>
        <taxon>Muscomorpha</taxon>
        <taxon>Hippoboscoidea</taxon>
        <taxon>Glossinidae</taxon>
        <taxon>Glossina</taxon>
    </lineage>
</organism>
<reference evidence="2" key="2">
    <citation type="submission" date="2020-05" db="UniProtKB">
        <authorList>
            <consortium name="EnsemblMetazoa"/>
        </authorList>
    </citation>
    <scope>IDENTIFICATION</scope>
    <source>
        <strain evidence="2">IAEA</strain>
    </source>
</reference>
<dbReference type="VEuPathDB" id="VectorBase:GPPI028508"/>
<accession>A0A1B0BFM1</accession>
<name>A0A1B0BFM1_9MUSC</name>
<dbReference type="AlphaFoldDB" id="A0A1B0BFM1"/>
<dbReference type="EMBL" id="JXJN01013570">
    <property type="status" value="NOT_ANNOTATED_CDS"/>
    <property type="molecule type" value="Genomic_DNA"/>
</dbReference>
<dbReference type="Pfam" id="PF07841">
    <property type="entry name" value="DM4_12"/>
    <property type="match status" value="1"/>
</dbReference>
<dbReference type="Proteomes" id="UP000092460">
    <property type="component" value="Unassembled WGS sequence"/>
</dbReference>
<keyword evidence="1" id="KW-0732">Signal</keyword>
<protein>
    <submittedName>
        <fullName evidence="2">Uncharacterized protein</fullName>
    </submittedName>
</protein>
<evidence type="ECO:0000313" key="2">
    <source>
        <dbReference type="EnsemblMetazoa" id="GPPI028508-PA"/>
    </source>
</evidence>
<sequence length="237" mass="27173">MLTFKKEFLVLTLMQLIHFNQTALFYPSNSAYGLFAAIAVPLDLPHRNVFVSYNFEANYNLPQNWGLPPYATNLADEDLFDDNARHLSDDDKCDNCTDNRGEKILKNSTEIFNKNVTQTRTERNILPSLLTRTHFYQILVDKFANFGFQGEPCLLRLICETNSSELGNVNGILGNVMHVIFSPSTSQDENLPTKYHRAEIDGLDDQCERYAELCQENILDFVSIPMHKIIENVLKEK</sequence>
<feature type="signal peptide" evidence="1">
    <location>
        <begin position="1"/>
        <end position="22"/>
    </location>
</feature>
<reference evidence="3" key="1">
    <citation type="submission" date="2015-01" db="EMBL/GenBank/DDBJ databases">
        <authorList>
            <person name="Aksoy S."/>
            <person name="Warren W."/>
            <person name="Wilson R.K."/>
        </authorList>
    </citation>
    <scope>NUCLEOTIDE SEQUENCE [LARGE SCALE GENOMIC DNA]</scope>
    <source>
        <strain evidence="3">IAEA</strain>
    </source>
</reference>